<evidence type="ECO:0000313" key="3">
    <source>
        <dbReference type="EMBL" id="BAD29151.1"/>
    </source>
</evidence>
<feature type="compositionally biased region" description="Basic residues" evidence="1">
    <location>
        <begin position="69"/>
        <end position="103"/>
    </location>
</feature>
<reference evidence="4" key="3">
    <citation type="journal article" date="2005" name="Nature">
        <title>The map-based sequence of the rice genome.</title>
        <authorList>
            <consortium name="International rice genome sequencing project (IRGSP)"/>
            <person name="Matsumoto T."/>
            <person name="Wu J."/>
            <person name="Kanamori H."/>
            <person name="Katayose Y."/>
            <person name="Fujisawa M."/>
            <person name="Namiki N."/>
            <person name="Mizuno H."/>
            <person name="Yamamoto K."/>
            <person name="Antonio B.A."/>
            <person name="Baba T."/>
            <person name="Sakata K."/>
            <person name="Nagamura Y."/>
            <person name="Aoki H."/>
            <person name="Arikawa K."/>
            <person name="Arita K."/>
            <person name="Bito T."/>
            <person name="Chiden Y."/>
            <person name="Fujitsuka N."/>
            <person name="Fukunaka R."/>
            <person name="Hamada M."/>
            <person name="Harada C."/>
            <person name="Hayashi A."/>
            <person name="Hijishita S."/>
            <person name="Honda M."/>
            <person name="Hosokawa S."/>
            <person name="Ichikawa Y."/>
            <person name="Idonuma A."/>
            <person name="Iijima M."/>
            <person name="Ikeda M."/>
            <person name="Ikeno M."/>
            <person name="Ito K."/>
            <person name="Ito S."/>
            <person name="Ito T."/>
            <person name="Ito Y."/>
            <person name="Ito Y."/>
            <person name="Iwabuchi A."/>
            <person name="Kamiya K."/>
            <person name="Karasawa W."/>
            <person name="Kurita K."/>
            <person name="Katagiri S."/>
            <person name="Kikuta A."/>
            <person name="Kobayashi H."/>
            <person name="Kobayashi N."/>
            <person name="Machita K."/>
            <person name="Maehara T."/>
            <person name="Masukawa M."/>
            <person name="Mizubayashi T."/>
            <person name="Mukai Y."/>
            <person name="Nagasaki H."/>
            <person name="Nagata Y."/>
            <person name="Naito S."/>
            <person name="Nakashima M."/>
            <person name="Nakama Y."/>
            <person name="Nakamichi Y."/>
            <person name="Nakamura M."/>
            <person name="Meguro A."/>
            <person name="Negishi M."/>
            <person name="Ohta I."/>
            <person name="Ohta T."/>
            <person name="Okamoto M."/>
            <person name="Ono N."/>
            <person name="Saji S."/>
            <person name="Sakaguchi M."/>
            <person name="Sakai K."/>
            <person name="Shibata M."/>
            <person name="Shimokawa T."/>
            <person name="Song J."/>
            <person name="Takazaki Y."/>
            <person name="Terasawa K."/>
            <person name="Tsugane M."/>
            <person name="Tsuji K."/>
            <person name="Ueda S."/>
            <person name="Waki K."/>
            <person name="Yamagata H."/>
            <person name="Yamamoto M."/>
            <person name="Yamamoto S."/>
            <person name="Yamane H."/>
            <person name="Yoshiki S."/>
            <person name="Yoshihara R."/>
            <person name="Yukawa K."/>
            <person name="Zhong H."/>
            <person name="Yano M."/>
            <person name="Yuan Q."/>
            <person name="Ouyang S."/>
            <person name="Liu J."/>
            <person name="Jones K.M."/>
            <person name="Gansberger K."/>
            <person name="Moffat K."/>
            <person name="Hill J."/>
            <person name="Bera J."/>
            <person name="Fadrosh D."/>
            <person name="Jin S."/>
            <person name="Johri S."/>
            <person name="Kim M."/>
            <person name="Overton L."/>
            <person name="Reardon M."/>
            <person name="Tsitrin T."/>
            <person name="Vuong H."/>
            <person name="Weaver B."/>
            <person name="Ciecko A."/>
            <person name="Tallon L."/>
            <person name="Jackson J."/>
            <person name="Pai G."/>
            <person name="Aken S.V."/>
            <person name="Utterback T."/>
            <person name="Reidmuller S."/>
            <person name="Feldblyum T."/>
            <person name="Hsiao J."/>
            <person name="Zismann V."/>
            <person name="Iobst S."/>
            <person name="de Vazeille A.R."/>
            <person name="Buell C.R."/>
            <person name="Ying K."/>
            <person name="Li Y."/>
            <person name="Lu T."/>
            <person name="Huang Y."/>
            <person name="Zhao Q."/>
            <person name="Feng Q."/>
            <person name="Zhang L."/>
            <person name="Zhu J."/>
            <person name="Weng Q."/>
            <person name="Mu J."/>
            <person name="Lu Y."/>
            <person name="Fan D."/>
            <person name="Liu Y."/>
            <person name="Guan J."/>
            <person name="Zhang Y."/>
            <person name="Yu S."/>
            <person name="Liu X."/>
            <person name="Zhang Y."/>
            <person name="Hong G."/>
            <person name="Han B."/>
            <person name="Choisne N."/>
            <person name="Demange N."/>
            <person name="Orjeda G."/>
            <person name="Samain S."/>
            <person name="Cattolico L."/>
            <person name="Pelletier E."/>
            <person name="Couloux A."/>
            <person name="Segurens B."/>
            <person name="Wincker P."/>
            <person name="D'Hont A."/>
            <person name="Scarpelli C."/>
            <person name="Weissenbach J."/>
            <person name="Salanoubat M."/>
            <person name="Quetier F."/>
            <person name="Yu Y."/>
            <person name="Kim H.R."/>
            <person name="Rambo T."/>
            <person name="Currie J."/>
            <person name="Collura K."/>
            <person name="Luo M."/>
            <person name="Yang T."/>
            <person name="Ammiraju J.S.S."/>
            <person name="Engler F."/>
            <person name="Soderlund C."/>
            <person name="Wing R.A."/>
            <person name="Palmer L.E."/>
            <person name="de la Bastide M."/>
            <person name="Spiegel L."/>
            <person name="Nascimento L."/>
            <person name="Zutavern T."/>
            <person name="O'Shaughnessy A."/>
            <person name="Dike S."/>
            <person name="Dedhia N."/>
            <person name="Preston R."/>
            <person name="Balija V."/>
            <person name="McCombie W.R."/>
            <person name="Chow T."/>
            <person name="Chen H."/>
            <person name="Chung M."/>
            <person name="Chen C."/>
            <person name="Shaw J."/>
            <person name="Wu H."/>
            <person name="Hsiao K."/>
            <person name="Chao Y."/>
            <person name="Chu M."/>
            <person name="Cheng C."/>
            <person name="Hour A."/>
            <person name="Lee P."/>
            <person name="Lin S."/>
            <person name="Lin Y."/>
            <person name="Liou J."/>
            <person name="Liu S."/>
            <person name="Hsing Y."/>
            <person name="Raghuvanshi S."/>
            <person name="Mohanty A."/>
            <person name="Bharti A.K."/>
            <person name="Gaur A."/>
            <person name="Gupta V."/>
            <person name="Kumar D."/>
            <person name="Ravi V."/>
            <person name="Vij S."/>
            <person name="Kapur A."/>
            <person name="Khurana P."/>
            <person name="Khurana P."/>
            <person name="Khurana J.P."/>
            <person name="Tyagi A.K."/>
            <person name="Gaikwad K."/>
            <person name="Singh A."/>
            <person name="Dalal V."/>
            <person name="Srivastava S."/>
            <person name="Dixit A."/>
            <person name="Pal A.K."/>
            <person name="Ghazi I.A."/>
            <person name="Yadav M."/>
            <person name="Pandit A."/>
            <person name="Bhargava A."/>
            <person name="Sureshbabu K."/>
            <person name="Batra K."/>
            <person name="Sharma T.R."/>
            <person name="Mohapatra T."/>
            <person name="Singh N.K."/>
            <person name="Messing J."/>
            <person name="Nelson A.B."/>
            <person name="Fuks G."/>
            <person name="Kavchok S."/>
            <person name="Keizer G."/>
            <person name="Linton E."/>
            <person name="Llaca V."/>
            <person name="Song R."/>
            <person name="Tanyolac B."/>
            <person name="Young S."/>
            <person name="Ho-Il K."/>
            <person name="Hahn J.H."/>
            <person name="Sangsakoo G."/>
            <person name="Vanavichit A."/>
            <person name="de Mattos Luiz.A.T."/>
            <person name="Zimmer P.D."/>
            <person name="Malone G."/>
            <person name="Dellagostin O."/>
            <person name="de Oliveira A.C."/>
            <person name="Bevan M."/>
            <person name="Bancroft I."/>
            <person name="Minx P."/>
            <person name="Cordum H."/>
            <person name="Wilson R."/>
            <person name="Cheng Z."/>
            <person name="Jin W."/>
            <person name="Jiang J."/>
            <person name="Leong S.A."/>
            <person name="Iwama H."/>
            <person name="Gojobori T."/>
            <person name="Itoh T."/>
            <person name="Niimura Y."/>
            <person name="Fujii Y."/>
            <person name="Habara T."/>
            <person name="Sakai H."/>
            <person name="Sato Y."/>
            <person name="Wilson G."/>
            <person name="Kumar K."/>
            <person name="McCouch S."/>
            <person name="Juretic N."/>
            <person name="Hoen D."/>
            <person name="Wright S."/>
            <person name="Bruskiewich R."/>
            <person name="Bureau T."/>
            <person name="Miyao A."/>
            <person name="Hirochika H."/>
            <person name="Nishikawa T."/>
            <person name="Kadowaki K."/>
            <person name="Sugiura M."/>
            <person name="Burr B."/>
            <person name="Sasaki T."/>
        </authorList>
    </citation>
    <scope>NUCLEOTIDE SEQUENCE [LARGE SCALE GENOMIC DNA]</scope>
    <source>
        <strain evidence="4">cv. Nipponbare</strain>
    </source>
</reference>
<feature type="compositionally biased region" description="Low complexity" evidence="1">
    <location>
        <begin position="1"/>
        <end position="10"/>
    </location>
</feature>
<reference evidence="4" key="4">
    <citation type="journal article" date="2008" name="Nucleic Acids Res.">
        <title>The rice annotation project database (RAP-DB): 2008 update.</title>
        <authorList>
            <consortium name="The rice annotation project (RAP)"/>
        </authorList>
    </citation>
    <scope>GENOME REANNOTATION</scope>
    <source>
        <strain evidence="4">cv. Nipponbare</strain>
    </source>
</reference>
<dbReference type="Proteomes" id="UP000000763">
    <property type="component" value="Chromosome 9"/>
</dbReference>
<feature type="compositionally biased region" description="Pro residues" evidence="1">
    <location>
        <begin position="32"/>
        <end position="42"/>
    </location>
</feature>
<organism evidence="3 4">
    <name type="scientific">Oryza sativa subsp. japonica</name>
    <name type="common">Rice</name>
    <dbReference type="NCBI Taxonomy" id="39947"/>
    <lineage>
        <taxon>Eukaryota</taxon>
        <taxon>Viridiplantae</taxon>
        <taxon>Streptophyta</taxon>
        <taxon>Embryophyta</taxon>
        <taxon>Tracheophyta</taxon>
        <taxon>Spermatophyta</taxon>
        <taxon>Magnoliopsida</taxon>
        <taxon>Liliopsida</taxon>
        <taxon>Poales</taxon>
        <taxon>Poaceae</taxon>
        <taxon>BOP clade</taxon>
        <taxon>Oryzoideae</taxon>
        <taxon>Oryzeae</taxon>
        <taxon>Oryzinae</taxon>
        <taxon>Oryza</taxon>
        <taxon>Oryza sativa</taxon>
    </lineage>
</organism>
<gene>
    <name evidence="2" type="ORF">OJ1116_F08.1</name>
    <name evidence="3" type="ORF">P0448B03.12</name>
</gene>
<evidence type="ECO:0000313" key="4">
    <source>
        <dbReference type="Proteomes" id="UP000000763"/>
    </source>
</evidence>
<evidence type="ECO:0000256" key="1">
    <source>
        <dbReference type="SAM" id="MobiDB-lite"/>
    </source>
</evidence>
<proteinExistence type="predicted"/>
<dbReference type="EMBL" id="AP005678">
    <property type="protein sequence ID" value="BAD28986.1"/>
    <property type="molecule type" value="Genomic_DNA"/>
</dbReference>
<feature type="region of interest" description="Disordered" evidence="1">
    <location>
        <begin position="1"/>
        <end position="135"/>
    </location>
</feature>
<accession>Q6EQB9</accession>
<dbReference type="EMBL" id="AP005704">
    <property type="protein sequence ID" value="BAD29151.1"/>
    <property type="molecule type" value="Genomic_DNA"/>
</dbReference>
<evidence type="ECO:0000313" key="2">
    <source>
        <dbReference type="EMBL" id="BAD28986.1"/>
    </source>
</evidence>
<name>Q6EQB9_ORYSJ</name>
<sequence length="135" mass="15280">MTAATTMATTPGSTVGRHRVSSASCRHLAPVSPLPLQLPPLPLDLAEGRAPPRQRAHRCLPTSSLPARRQPRRPRHRLPSCRRRRRPSHRIWRRGGRGRHCRLRCPAAGSGREGRERGETRDEEEAKVEKTEKRD</sequence>
<reference evidence="3" key="2">
    <citation type="submission" date="2002-09" db="EMBL/GenBank/DDBJ databases">
        <title>Oryza sativa nipponbare(GA3) genomic DNA, chromosome 9, PAC clone:P0448B03.</title>
        <authorList>
            <person name="Sasaki T."/>
            <person name="Matsumoto T."/>
            <person name="Katayose Y."/>
        </authorList>
    </citation>
    <scope>NUCLEOTIDE SEQUENCE</scope>
</reference>
<protein>
    <submittedName>
        <fullName evidence="3">Uncharacterized protein</fullName>
    </submittedName>
</protein>
<reference evidence="2" key="1">
    <citation type="submission" date="2002-09" db="EMBL/GenBank/DDBJ databases">
        <title>Oryza sativa nipponbare(GA3) genomic DNA, chromosome 9, BAC clone:OJ1116_F08.</title>
        <authorList>
            <person name="Sasaki T."/>
            <person name="Matsumoto T."/>
            <person name="Hattori M."/>
            <person name="Sakaki Y."/>
            <person name="Katayose Y."/>
        </authorList>
    </citation>
    <scope>NUCLEOTIDE SEQUENCE</scope>
</reference>
<dbReference type="AlphaFoldDB" id="Q6EQB9"/>